<dbReference type="GO" id="GO:0005634">
    <property type="term" value="C:nucleus"/>
    <property type="evidence" value="ECO:0007669"/>
    <property type="project" value="TreeGrafter"/>
</dbReference>
<evidence type="ECO:0000313" key="3">
    <source>
        <dbReference type="Proteomes" id="UP000278627"/>
    </source>
</evidence>
<name>A0A158PS62_BRUPA</name>
<dbReference type="Pfam" id="PF00149">
    <property type="entry name" value="Metallophos"/>
    <property type="match status" value="1"/>
</dbReference>
<dbReference type="InterPro" id="IPR006186">
    <property type="entry name" value="Ser/Thr-sp_prot-phosphatase"/>
</dbReference>
<protein>
    <submittedName>
        <fullName evidence="4">SER_THR_PHOSPHATASE domain-containing protein</fullName>
    </submittedName>
</protein>
<reference evidence="2 3" key="2">
    <citation type="submission" date="2018-11" db="EMBL/GenBank/DDBJ databases">
        <authorList>
            <consortium name="Pathogen Informatics"/>
        </authorList>
    </citation>
    <scope>NUCLEOTIDE SEQUENCE [LARGE SCALE GENOMIC DNA]</scope>
</reference>
<evidence type="ECO:0000313" key="2">
    <source>
        <dbReference type="EMBL" id="VDN93391.1"/>
    </source>
</evidence>
<dbReference type="PRINTS" id="PR00114">
    <property type="entry name" value="STPHPHTASE"/>
</dbReference>
<dbReference type="WBParaSite" id="BPAG_0001224301-mRNA-1">
    <property type="protein sequence ID" value="BPAG_0001224301-mRNA-1"/>
    <property type="gene ID" value="BPAG_0001224301"/>
</dbReference>
<dbReference type="InterPro" id="IPR004843">
    <property type="entry name" value="Calcineurin-like_PHP"/>
</dbReference>
<accession>A0A158PS62</accession>
<reference evidence="4" key="1">
    <citation type="submission" date="2016-04" db="UniProtKB">
        <authorList>
            <consortium name="WormBaseParasite"/>
        </authorList>
    </citation>
    <scope>IDENTIFICATION</scope>
</reference>
<dbReference type="InterPro" id="IPR050341">
    <property type="entry name" value="PP1_catalytic_subunit"/>
</dbReference>
<organism evidence="4">
    <name type="scientific">Brugia pahangi</name>
    <name type="common">Filarial nematode worm</name>
    <dbReference type="NCBI Taxonomy" id="6280"/>
    <lineage>
        <taxon>Eukaryota</taxon>
        <taxon>Metazoa</taxon>
        <taxon>Ecdysozoa</taxon>
        <taxon>Nematoda</taxon>
        <taxon>Chromadorea</taxon>
        <taxon>Rhabditida</taxon>
        <taxon>Spirurina</taxon>
        <taxon>Spiruromorpha</taxon>
        <taxon>Filarioidea</taxon>
        <taxon>Onchocercidae</taxon>
        <taxon>Brugia</taxon>
    </lineage>
</organism>
<dbReference type="STRING" id="6280.A0A158PS62"/>
<feature type="domain" description="Serine/threonine specific protein phosphatases" evidence="1">
    <location>
        <begin position="34"/>
        <end position="284"/>
    </location>
</feature>
<dbReference type="PANTHER" id="PTHR11668:SF477">
    <property type="entry name" value="SERINE_THREONINE-PROTEIN PHOSPHATASE"/>
    <property type="match status" value="1"/>
</dbReference>
<dbReference type="Gene3D" id="3.60.21.10">
    <property type="match status" value="1"/>
</dbReference>
<gene>
    <name evidence="2" type="ORF">BPAG_LOCUS12205</name>
</gene>
<evidence type="ECO:0000313" key="4">
    <source>
        <dbReference type="WBParaSite" id="BPAG_0001224301-mRNA-1"/>
    </source>
</evidence>
<dbReference type="EMBL" id="UZAD01013275">
    <property type="protein sequence ID" value="VDN93391.1"/>
    <property type="molecule type" value="Genomic_DNA"/>
</dbReference>
<dbReference type="PANTHER" id="PTHR11668">
    <property type="entry name" value="SERINE/THREONINE PROTEIN PHOSPHATASE"/>
    <property type="match status" value="1"/>
</dbReference>
<dbReference type="Proteomes" id="UP000278627">
    <property type="component" value="Unassembled WGS sequence"/>
</dbReference>
<sequence length="317" mass="36638">TLIKLYNIKVKAWIQTVVDKLTKDWEPAKCQSLFTESELIELCYRAREIIFFSLFFFLKINPPINVMGDIHGQFEDLIALFTLNGFPPDKKYLFLGDYVDRGPYSLEVVVLLFAYKQYGFYVECTRRYSVVLYECFQFAFYCMPFCARISKTIMCMHGGISESLVNFSQIAKIERPCDIPDMGLLADLTWSDPDPAVSGYEESPRGAASVFGSDALKAFCDQLGLELIIRAHQVVQEGYEFFGNRRLVTIFSAPNYCGQFNNAACVMKISEDLVNTFFFTNNKVFFFQQIYILKLLTVIKKKRNLIKFLLKYQMNLN</sequence>
<evidence type="ECO:0000259" key="1">
    <source>
        <dbReference type="SMART" id="SM00156"/>
    </source>
</evidence>
<dbReference type="InterPro" id="IPR029052">
    <property type="entry name" value="Metallo-depent_PP-like"/>
</dbReference>
<proteinExistence type="predicted"/>
<dbReference type="AlphaFoldDB" id="A0A158PS62"/>
<dbReference type="SMART" id="SM00156">
    <property type="entry name" value="PP2Ac"/>
    <property type="match status" value="1"/>
</dbReference>
<keyword evidence="3" id="KW-1185">Reference proteome</keyword>
<dbReference type="GO" id="GO:0005737">
    <property type="term" value="C:cytoplasm"/>
    <property type="evidence" value="ECO:0007669"/>
    <property type="project" value="TreeGrafter"/>
</dbReference>
<dbReference type="SUPFAM" id="SSF56300">
    <property type="entry name" value="Metallo-dependent phosphatases"/>
    <property type="match status" value="1"/>
</dbReference>
<dbReference type="GO" id="GO:0004722">
    <property type="term" value="F:protein serine/threonine phosphatase activity"/>
    <property type="evidence" value="ECO:0007669"/>
    <property type="project" value="TreeGrafter"/>
</dbReference>